<organism evidence="7 8">
    <name type="scientific">Longimonas halophila</name>
    <dbReference type="NCBI Taxonomy" id="1469170"/>
    <lineage>
        <taxon>Bacteria</taxon>
        <taxon>Pseudomonadati</taxon>
        <taxon>Rhodothermota</taxon>
        <taxon>Rhodothermia</taxon>
        <taxon>Rhodothermales</taxon>
        <taxon>Salisaetaceae</taxon>
        <taxon>Longimonas</taxon>
    </lineage>
</organism>
<feature type="transmembrane region" description="Helical" evidence="6">
    <location>
        <begin position="212"/>
        <end position="232"/>
    </location>
</feature>
<feature type="transmembrane region" description="Helical" evidence="6">
    <location>
        <begin position="125"/>
        <end position="143"/>
    </location>
</feature>
<feature type="transmembrane region" description="Helical" evidence="6">
    <location>
        <begin position="244"/>
        <end position="265"/>
    </location>
</feature>
<dbReference type="Pfam" id="PF01226">
    <property type="entry name" value="Form_Nir_trans"/>
    <property type="match status" value="1"/>
</dbReference>
<evidence type="ECO:0000256" key="4">
    <source>
        <dbReference type="ARBA" id="ARBA00023136"/>
    </source>
</evidence>
<protein>
    <recommendedName>
        <fullName evidence="9">Transporter</fullName>
    </recommendedName>
</protein>
<evidence type="ECO:0000313" key="8">
    <source>
        <dbReference type="Proteomes" id="UP000221024"/>
    </source>
</evidence>
<gene>
    <name evidence="7" type="ORF">CRI93_00605</name>
</gene>
<dbReference type="Proteomes" id="UP000221024">
    <property type="component" value="Unassembled WGS sequence"/>
</dbReference>
<dbReference type="GO" id="GO:0015499">
    <property type="term" value="F:formate transmembrane transporter activity"/>
    <property type="evidence" value="ECO:0007669"/>
    <property type="project" value="TreeGrafter"/>
</dbReference>
<dbReference type="InterPro" id="IPR023271">
    <property type="entry name" value="Aquaporin-like"/>
</dbReference>
<feature type="transmembrane region" description="Helical" evidence="6">
    <location>
        <begin position="277"/>
        <end position="305"/>
    </location>
</feature>
<dbReference type="InterPro" id="IPR000292">
    <property type="entry name" value="For/NO2_transpt"/>
</dbReference>
<name>A0A2H3NPU8_9BACT</name>
<dbReference type="PANTHER" id="PTHR30520">
    <property type="entry name" value="FORMATE TRANSPORTER-RELATED"/>
    <property type="match status" value="1"/>
</dbReference>
<keyword evidence="3 6" id="KW-1133">Transmembrane helix</keyword>
<comment type="caution">
    <text evidence="7">The sequence shown here is derived from an EMBL/GenBank/DDBJ whole genome shotgun (WGS) entry which is preliminary data.</text>
</comment>
<dbReference type="OrthoDB" id="261587at2"/>
<feature type="transmembrane region" description="Helical" evidence="6">
    <location>
        <begin position="92"/>
        <end position="113"/>
    </location>
</feature>
<comment type="subcellular location">
    <subcellularLocation>
        <location evidence="1">Membrane</location>
        <topology evidence="1">Multi-pass membrane protein</topology>
    </subcellularLocation>
</comment>
<proteinExistence type="predicted"/>
<sequence length="353" mass="37680">MSTSSSNDARTTSSSLSDTSLPDDGLSETHAVPHVPDPEPSVVVKEVADTERSAHGAPAVGAAVRDRFGTDEIFQRIIVAADEEIGTPGRELLFSGLAAGFCITITFLLYASLTAASGGNPLISPLLYPVGFVYIILGGYNLYTEDTLPPVALVLERLASLPALFRVWGTVLTGNFVGGALGALLLATTGVLSPEAADAALEISQKGLETPFADLFFKALTAGFIVAGVVWLNFTARDVIARFALTYMAFLCIPFGNLFHVVVSFTELMYLVFNGYAVFWAGLTGFVFPVVLGNTVGGALLVTVVNYFQTTARRLETARQDGAERQLTMQEWFLGGFVGRSYVPAREGKMPEK</sequence>
<dbReference type="PANTHER" id="PTHR30520:SF2">
    <property type="entry name" value="INNER MEMBRANE PROTEIN YFDC"/>
    <property type="match status" value="1"/>
</dbReference>
<evidence type="ECO:0000256" key="5">
    <source>
        <dbReference type="SAM" id="MobiDB-lite"/>
    </source>
</evidence>
<evidence type="ECO:0008006" key="9">
    <source>
        <dbReference type="Google" id="ProtNLM"/>
    </source>
</evidence>
<keyword evidence="4 6" id="KW-0472">Membrane</keyword>
<accession>A0A2H3NPU8</accession>
<evidence type="ECO:0000313" key="7">
    <source>
        <dbReference type="EMBL" id="PEN09263.1"/>
    </source>
</evidence>
<evidence type="ECO:0000256" key="6">
    <source>
        <dbReference type="SAM" id="Phobius"/>
    </source>
</evidence>
<reference evidence="7 8" key="1">
    <citation type="submission" date="2017-10" db="EMBL/GenBank/DDBJ databases">
        <title>Draft genome of Longimonas halophila.</title>
        <authorList>
            <person name="Goh K.M."/>
            <person name="Shamsir M.S."/>
            <person name="Lim S.W."/>
        </authorList>
    </citation>
    <scope>NUCLEOTIDE SEQUENCE [LARGE SCALE GENOMIC DNA]</scope>
    <source>
        <strain evidence="7 8">KCTC 42399</strain>
    </source>
</reference>
<feature type="transmembrane region" description="Helical" evidence="6">
    <location>
        <begin position="164"/>
        <end position="192"/>
    </location>
</feature>
<dbReference type="EMBL" id="PDEP01000001">
    <property type="protein sequence ID" value="PEN09263.1"/>
    <property type="molecule type" value="Genomic_DNA"/>
</dbReference>
<evidence type="ECO:0000256" key="3">
    <source>
        <dbReference type="ARBA" id="ARBA00022989"/>
    </source>
</evidence>
<feature type="region of interest" description="Disordered" evidence="5">
    <location>
        <begin position="1"/>
        <end position="40"/>
    </location>
</feature>
<feature type="compositionally biased region" description="Low complexity" evidence="5">
    <location>
        <begin position="1"/>
        <end position="24"/>
    </location>
</feature>
<keyword evidence="2 6" id="KW-0812">Transmembrane</keyword>
<evidence type="ECO:0000256" key="1">
    <source>
        <dbReference type="ARBA" id="ARBA00004141"/>
    </source>
</evidence>
<dbReference type="AlphaFoldDB" id="A0A2H3NPU8"/>
<dbReference type="Gene3D" id="1.20.1080.10">
    <property type="entry name" value="Glycerol uptake facilitator protein"/>
    <property type="match status" value="1"/>
</dbReference>
<evidence type="ECO:0000256" key="2">
    <source>
        <dbReference type="ARBA" id="ARBA00022692"/>
    </source>
</evidence>
<dbReference type="GO" id="GO:0005886">
    <property type="term" value="C:plasma membrane"/>
    <property type="evidence" value="ECO:0007669"/>
    <property type="project" value="TreeGrafter"/>
</dbReference>
<keyword evidence="8" id="KW-1185">Reference proteome</keyword>